<gene>
    <name evidence="2" type="ORF">EPICR_10121</name>
</gene>
<evidence type="ECO:0000313" key="2">
    <source>
        <dbReference type="EMBL" id="VEN72622.1"/>
    </source>
</evidence>
<keyword evidence="1" id="KW-1133">Transmembrane helix</keyword>
<keyword evidence="1" id="KW-0472">Membrane</keyword>
<reference evidence="2" key="1">
    <citation type="submission" date="2019-01" db="EMBL/GenBank/DDBJ databases">
        <authorList>
            <consortium name="Genoscope - CEA"/>
            <person name="William W."/>
        </authorList>
    </citation>
    <scope>NUCLEOTIDE SEQUENCE</scope>
    <source>
        <strain evidence="2">CR-1</strain>
    </source>
</reference>
<organism evidence="2">
    <name type="scientific">uncultured Desulfobacteraceae bacterium</name>
    <dbReference type="NCBI Taxonomy" id="218296"/>
    <lineage>
        <taxon>Bacteria</taxon>
        <taxon>Pseudomonadati</taxon>
        <taxon>Thermodesulfobacteriota</taxon>
        <taxon>Desulfobacteria</taxon>
        <taxon>Desulfobacterales</taxon>
        <taxon>Desulfobacteraceae</taxon>
        <taxon>environmental samples</taxon>
    </lineage>
</organism>
<dbReference type="Gene3D" id="3.90.20.10">
    <property type="match status" value="1"/>
</dbReference>
<dbReference type="EMBL" id="CAACVI010000001">
    <property type="protein sequence ID" value="VEN72622.1"/>
    <property type="molecule type" value="Genomic_DNA"/>
</dbReference>
<accession>A0A484HBR4</accession>
<protein>
    <recommendedName>
        <fullName evidence="3">t-SNARE coiled-coil homology domain-containing protein</fullName>
    </recommendedName>
</protein>
<feature type="transmembrane region" description="Helical" evidence="1">
    <location>
        <begin position="124"/>
        <end position="145"/>
    </location>
</feature>
<dbReference type="AlphaFoldDB" id="A0A484HBR4"/>
<sequence length="151" mass="17455">MSDENSQAQAPQMDMQMLIAGIIPNVKHFDSRFDLLQVQIDGLKNGQNELKDRIGRLETGVDRRFEQVDKRFAQVDKRFEQVDKRFEQVDRRFEQVDKRLEQIAVSIDRLGDKLDRRDEGQRNFTIKMFSIAVTISVLGVSGAFLKVLGII</sequence>
<evidence type="ECO:0000256" key="1">
    <source>
        <dbReference type="SAM" id="Phobius"/>
    </source>
</evidence>
<keyword evidence="1" id="KW-0812">Transmembrane</keyword>
<dbReference type="SUPFAM" id="SSF57997">
    <property type="entry name" value="Tropomyosin"/>
    <property type="match status" value="1"/>
</dbReference>
<proteinExistence type="predicted"/>
<evidence type="ECO:0008006" key="3">
    <source>
        <dbReference type="Google" id="ProtNLM"/>
    </source>
</evidence>
<name>A0A484HBR4_9BACT</name>